<dbReference type="InterPro" id="IPR012677">
    <property type="entry name" value="Nucleotide-bd_a/b_plait_sf"/>
</dbReference>
<feature type="region of interest" description="Disordered" evidence="2">
    <location>
        <begin position="70"/>
        <end position="107"/>
    </location>
</feature>
<dbReference type="GO" id="GO:0003723">
    <property type="term" value="F:RNA binding"/>
    <property type="evidence" value="ECO:0007669"/>
    <property type="project" value="UniProtKB-UniRule"/>
</dbReference>
<protein>
    <recommendedName>
        <fullName evidence="3">RRM domain-containing protein</fullName>
    </recommendedName>
</protein>
<dbReference type="EMBL" id="JAKWBI020000010">
    <property type="protein sequence ID" value="KAJ2906721.1"/>
    <property type="molecule type" value="Genomic_DNA"/>
</dbReference>
<organism evidence="4 5">
    <name type="scientific">Zalerion maritima</name>
    <dbReference type="NCBI Taxonomy" id="339359"/>
    <lineage>
        <taxon>Eukaryota</taxon>
        <taxon>Fungi</taxon>
        <taxon>Dikarya</taxon>
        <taxon>Ascomycota</taxon>
        <taxon>Pezizomycotina</taxon>
        <taxon>Sordariomycetes</taxon>
        <taxon>Lulworthiomycetidae</taxon>
        <taxon>Lulworthiales</taxon>
        <taxon>Lulworthiaceae</taxon>
        <taxon>Zalerion</taxon>
    </lineage>
</organism>
<dbReference type="Pfam" id="PF00076">
    <property type="entry name" value="RRM_1"/>
    <property type="match status" value="1"/>
</dbReference>
<keyword evidence="5" id="KW-1185">Reference proteome</keyword>
<evidence type="ECO:0000313" key="4">
    <source>
        <dbReference type="EMBL" id="KAJ2906721.1"/>
    </source>
</evidence>
<keyword evidence="1" id="KW-0694">RNA-binding</keyword>
<feature type="region of interest" description="Disordered" evidence="2">
    <location>
        <begin position="227"/>
        <end position="283"/>
    </location>
</feature>
<proteinExistence type="predicted"/>
<dbReference type="PROSITE" id="PS50102">
    <property type="entry name" value="RRM"/>
    <property type="match status" value="1"/>
</dbReference>
<dbReference type="Proteomes" id="UP001201980">
    <property type="component" value="Unassembled WGS sequence"/>
</dbReference>
<sequence length="283" mass="30508">MATGNTVHVTDMSSATPDQEVKDFFAFCGKISDVKFTTEGDKKSAEVIFAQPTAAKTALMLNNTQLGPNQIKVTDTSGVASAPDEAPRFDAPPSKERDSDELTQEEKPRSRIFAEYLAHGYVIGDVALQKAIDLDHKHGVTGRFMTTLTNLDNKYHATEKAKTADQNYHIFQRAGGLWAGLGSYFEKATSTPTGKKLVDFYTEGSRQVQDIHAEARRLADLKKDEHGGSAYKASGMERLFGKEKPVEETTTPAAEGSTATTSEVPPAPATAPTGAPTEAPPKV</sequence>
<feature type="compositionally biased region" description="Polar residues" evidence="2">
    <location>
        <begin position="70"/>
        <end position="79"/>
    </location>
</feature>
<reference evidence="4" key="1">
    <citation type="submission" date="2022-07" db="EMBL/GenBank/DDBJ databases">
        <title>Draft genome sequence of Zalerion maritima ATCC 34329, a (micro)plastics degrading marine fungus.</title>
        <authorList>
            <person name="Paco A."/>
            <person name="Goncalves M.F.M."/>
            <person name="Rocha-Santos T.A.P."/>
            <person name="Alves A."/>
        </authorList>
    </citation>
    <scope>NUCLEOTIDE SEQUENCE</scope>
    <source>
        <strain evidence="4">ATCC 34329</strain>
    </source>
</reference>
<name>A0AAD5WXQ0_9PEZI</name>
<dbReference type="InterPro" id="IPR000504">
    <property type="entry name" value="RRM_dom"/>
</dbReference>
<dbReference type="PANTHER" id="PTHR32343:SF10">
    <property type="entry name" value="RNA-BINDING REGION RNP-1 DOMAIN-CONTAINING PROTEIN"/>
    <property type="match status" value="1"/>
</dbReference>
<comment type="caution">
    <text evidence="4">The sequence shown here is derived from an EMBL/GenBank/DDBJ whole genome shotgun (WGS) entry which is preliminary data.</text>
</comment>
<feature type="domain" description="RRM" evidence="3">
    <location>
        <begin position="5"/>
        <end position="78"/>
    </location>
</feature>
<gene>
    <name evidence="4" type="ORF">MKZ38_000457</name>
</gene>
<dbReference type="AlphaFoldDB" id="A0AAD5WXQ0"/>
<dbReference type="PANTHER" id="PTHR32343">
    <property type="entry name" value="SERINE/ARGININE-RICH SPLICING FACTOR"/>
    <property type="match status" value="1"/>
</dbReference>
<dbReference type="SUPFAM" id="SSF54928">
    <property type="entry name" value="RNA-binding domain, RBD"/>
    <property type="match status" value="1"/>
</dbReference>
<evidence type="ECO:0000256" key="2">
    <source>
        <dbReference type="SAM" id="MobiDB-lite"/>
    </source>
</evidence>
<evidence type="ECO:0000259" key="3">
    <source>
        <dbReference type="PROSITE" id="PS50102"/>
    </source>
</evidence>
<dbReference type="SMART" id="SM00360">
    <property type="entry name" value="RRM"/>
    <property type="match status" value="1"/>
</dbReference>
<feature type="compositionally biased region" description="Low complexity" evidence="2">
    <location>
        <begin position="257"/>
        <end position="277"/>
    </location>
</feature>
<evidence type="ECO:0000256" key="1">
    <source>
        <dbReference type="PROSITE-ProRule" id="PRU00176"/>
    </source>
</evidence>
<accession>A0AAD5WXQ0</accession>
<dbReference type="InterPro" id="IPR035979">
    <property type="entry name" value="RBD_domain_sf"/>
</dbReference>
<feature type="compositionally biased region" description="Basic and acidic residues" evidence="2">
    <location>
        <begin position="85"/>
        <end position="107"/>
    </location>
</feature>
<dbReference type="Gene3D" id="3.30.70.330">
    <property type="match status" value="1"/>
</dbReference>
<evidence type="ECO:0000313" key="5">
    <source>
        <dbReference type="Proteomes" id="UP001201980"/>
    </source>
</evidence>